<dbReference type="GO" id="GO:1990966">
    <property type="term" value="P:ATP generation from poly-ADP-D-ribose"/>
    <property type="evidence" value="ECO:0007669"/>
    <property type="project" value="TreeGrafter"/>
</dbReference>
<accession>A0A8W7P086</accession>
<dbReference type="GO" id="GO:0005634">
    <property type="term" value="C:nucleus"/>
    <property type="evidence" value="ECO:0007669"/>
    <property type="project" value="TreeGrafter"/>
</dbReference>
<dbReference type="GO" id="GO:0004649">
    <property type="term" value="F:poly(ADP-ribose) glycohydrolase activity"/>
    <property type="evidence" value="ECO:0007669"/>
    <property type="project" value="UniProtKB-EC"/>
</dbReference>
<evidence type="ECO:0000259" key="7">
    <source>
        <dbReference type="Pfam" id="PF20811"/>
    </source>
</evidence>
<dbReference type="InterPro" id="IPR048362">
    <property type="entry name" value="PARG_helical"/>
</dbReference>
<dbReference type="EC" id="3.2.1.143" evidence="2"/>
<feature type="binding site" evidence="4">
    <location>
        <position position="422"/>
    </location>
    <ligand>
        <name>substrate</name>
    </ligand>
</feature>
<evidence type="ECO:0000256" key="1">
    <source>
        <dbReference type="ARBA" id="ARBA00009545"/>
    </source>
</evidence>
<dbReference type="EnsemblMetazoa" id="ACOM022691-RA">
    <property type="protein sequence ID" value="ACOM022691-PA.1"/>
    <property type="gene ID" value="ACOM022691"/>
</dbReference>
<dbReference type="GO" id="GO:0005737">
    <property type="term" value="C:cytoplasm"/>
    <property type="evidence" value="ECO:0007669"/>
    <property type="project" value="TreeGrafter"/>
</dbReference>
<keyword evidence="3" id="KW-0378">Hydrolase</keyword>
<dbReference type="PANTHER" id="PTHR12837:SF15">
    <property type="entry name" value="POLY(ADP-RIBOSE) GLYCOHYDROLASE"/>
    <property type="match status" value="1"/>
</dbReference>
<feature type="binding site" evidence="4">
    <location>
        <position position="477"/>
    </location>
    <ligand>
        <name>substrate</name>
    </ligand>
</feature>
<proteinExistence type="inferred from homology"/>
<sequence>LTFAGFAGGQQQCFVYSTVRRGGAICEPRIYPVNLTQDGSFALFQHAPLLFPHFRLAPFRCRTHVTRYLILHSCGCGEQVGGNGSGRTGGHRQHSTSPCPPAGTMEADTANDCQDGGMDGGGPAEPSDCGCPLEAIYHHRTDPYELAHFPPIERSDQHTVLYELPYQPDADKPPAPYAGPRPPLPCGVTLRLPMMARCMMRNADGSHAVESRWTVVCRALAKPIGSSRELADAIVQYNPEYRAGVQFGALHRLFEEQCDEAERAAFFGETLPRIVRLALRLVELFRTPVPLLLQWHNHAVSMTQEQAACLLANAFLCTFPAPRSGMEKSFPGTNFAPLFAGTSQSVVEKIKCLCHYFRRVCCPGGMPTGVLTYERRCLGKPAVPDWTAVDANFSAERAPLHVAADGTIEDQGTGLLQMVFANRFLGGGVIGHGCVQEEIRCVINPELLVGRLLFESLRETEAYFVLGTEQYCAYANYASAFAFDADHRDGTPRDASGRRRCYIVGLDALRVQPSVNQYEERAVRRELAKAYVGFSYVPEGQRPLPGIATGNWGCGAFGGHAPLKALLQLMVACVVGRPLLYFTCNEDGLQERLVRMYRFLTVRKVSVPRLFRLLVRYGARPRSGPAAGANEPDDLYDYLYQRLEPSGAADGGPGAPPTNPL</sequence>
<feature type="binding site" evidence="4">
    <location>
        <position position="436"/>
    </location>
    <ligand>
        <name>substrate</name>
    </ligand>
</feature>
<evidence type="ECO:0000256" key="4">
    <source>
        <dbReference type="PIRSR" id="PIRSR607724-2"/>
    </source>
</evidence>
<dbReference type="GO" id="GO:0005975">
    <property type="term" value="P:carbohydrate metabolic process"/>
    <property type="evidence" value="ECO:0007669"/>
    <property type="project" value="InterPro"/>
</dbReference>
<dbReference type="InterPro" id="IPR046372">
    <property type="entry name" value="PARG_cat_C"/>
</dbReference>
<reference evidence="8" key="1">
    <citation type="submission" date="2022-08" db="UniProtKB">
        <authorList>
            <consortium name="EnsemblMetazoa"/>
        </authorList>
    </citation>
    <scope>IDENTIFICATION</scope>
</reference>
<organism evidence="8">
    <name type="scientific">Anopheles coluzzii</name>
    <name type="common">African malaria mosquito</name>
    <dbReference type="NCBI Taxonomy" id="1518534"/>
    <lineage>
        <taxon>Eukaryota</taxon>
        <taxon>Metazoa</taxon>
        <taxon>Ecdysozoa</taxon>
        <taxon>Arthropoda</taxon>
        <taxon>Hexapoda</taxon>
        <taxon>Insecta</taxon>
        <taxon>Pterygota</taxon>
        <taxon>Neoptera</taxon>
        <taxon>Endopterygota</taxon>
        <taxon>Diptera</taxon>
        <taxon>Nematocera</taxon>
        <taxon>Culicoidea</taxon>
        <taxon>Culicidae</taxon>
        <taxon>Anophelinae</taxon>
        <taxon>Anopheles</taxon>
    </lineage>
</organism>
<evidence type="ECO:0000256" key="5">
    <source>
        <dbReference type="SAM" id="MobiDB-lite"/>
    </source>
</evidence>
<evidence type="ECO:0000256" key="3">
    <source>
        <dbReference type="ARBA" id="ARBA00022801"/>
    </source>
</evidence>
<dbReference type="InterPro" id="IPR007724">
    <property type="entry name" value="Poly_GlycHdrlase"/>
</dbReference>
<dbReference type="GO" id="GO:0009225">
    <property type="term" value="P:nucleotide-sugar metabolic process"/>
    <property type="evidence" value="ECO:0007669"/>
    <property type="project" value="TreeGrafter"/>
</dbReference>
<evidence type="ECO:0000313" key="8">
    <source>
        <dbReference type="EnsemblMetazoa" id="ACOM022691-PA.1"/>
    </source>
</evidence>
<dbReference type="VEuPathDB" id="VectorBase:ACON2_030056"/>
<protein>
    <recommendedName>
        <fullName evidence="2">poly(ADP-ribose) glycohydrolase</fullName>
        <ecNumber evidence="2">3.2.1.143</ecNumber>
    </recommendedName>
</protein>
<feature type="region of interest" description="Disordered" evidence="5">
    <location>
        <begin position="83"/>
        <end position="121"/>
    </location>
</feature>
<dbReference type="Proteomes" id="UP000075882">
    <property type="component" value="Unassembled WGS sequence"/>
</dbReference>
<dbReference type="GO" id="GO:0006282">
    <property type="term" value="P:regulation of DNA repair"/>
    <property type="evidence" value="ECO:0007669"/>
    <property type="project" value="InterPro"/>
</dbReference>
<evidence type="ECO:0000259" key="6">
    <source>
        <dbReference type="Pfam" id="PF05028"/>
    </source>
</evidence>
<feature type="domain" description="PARG catalytic Macro" evidence="6">
    <location>
        <begin position="384"/>
        <end position="590"/>
    </location>
</feature>
<dbReference type="Pfam" id="PF20811">
    <property type="entry name" value="PARG_cat_N"/>
    <property type="match status" value="1"/>
</dbReference>
<dbReference type="Pfam" id="PF05028">
    <property type="entry name" value="PARG_cat_C"/>
    <property type="match status" value="1"/>
</dbReference>
<dbReference type="AlphaFoldDB" id="A0A8W7P086"/>
<dbReference type="PANTHER" id="PTHR12837">
    <property type="entry name" value="POLY ADP-RIBOSE GLYCOHYDROLASE"/>
    <property type="match status" value="1"/>
</dbReference>
<evidence type="ECO:0000256" key="2">
    <source>
        <dbReference type="ARBA" id="ARBA00012255"/>
    </source>
</evidence>
<comment type="similarity">
    <text evidence="1">Belongs to the poly(ADP-ribose) glycohydrolase family.</text>
</comment>
<name>A0A8W7P086_ANOCL</name>
<feature type="domain" description="PARG helical" evidence="7">
    <location>
        <begin position="259"/>
        <end position="375"/>
    </location>
</feature>